<dbReference type="PANTHER" id="PTHR30055:SF223">
    <property type="entry name" value="HTH-TYPE TRANSCRIPTIONAL REGULATOR UIDR"/>
    <property type="match status" value="1"/>
</dbReference>
<keyword evidence="8" id="KW-1185">Reference proteome</keyword>
<evidence type="ECO:0000256" key="4">
    <source>
        <dbReference type="PROSITE-ProRule" id="PRU00335"/>
    </source>
</evidence>
<dbReference type="InterPro" id="IPR009057">
    <property type="entry name" value="Homeodomain-like_sf"/>
</dbReference>
<evidence type="ECO:0000313" key="7">
    <source>
        <dbReference type="EMBL" id="PHZ83574.1"/>
    </source>
</evidence>
<dbReference type="EMBL" id="PDEM01000032">
    <property type="protein sequence ID" value="PHZ83574.1"/>
    <property type="molecule type" value="Genomic_DNA"/>
</dbReference>
<dbReference type="InterPro" id="IPR001647">
    <property type="entry name" value="HTH_TetR"/>
</dbReference>
<evidence type="ECO:0000256" key="2">
    <source>
        <dbReference type="ARBA" id="ARBA00023125"/>
    </source>
</evidence>
<dbReference type="Pfam" id="PF00440">
    <property type="entry name" value="TetR_N"/>
    <property type="match status" value="1"/>
</dbReference>
<dbReference type="AlphaFoldDB" id="A0A2G4YML6"/>
<dbReference type="Gene3D" id="1.10.357.10">
    <property type="entry name" value="Tetracycline Repressor, domain 2"/>
    <property type="match status" value="1"/>
</dbReference>
<dbReference type="SUPFAM" id="SSF48498">
    <property type="entry name" value="Tetracyclin repressor-like, C-terminal domain"/>
    <property type="match status" value="1"/>
</dbReference>
<accession>A0A2G4YML6</accession>
<evidence type="ECO:0000313" key="8">
    <source>
        <dbReference type="Proteomes" id="UP000229730"/>
    </source>
</evidence>
<dbReference type="SUPFAM" id="SSF46689">
    <property type="entry name" value="Homeodomain-like"/>
    <property type="match status" value="1"/>
</dbReference>
<proteinExistence type="predicted"/>
<evidence type="ECO:0000259" key="6">
    <source>
        <dbReference type="PROSITE" id="PS50977"/>
    </source>
</evidence>
<evidence type="ECO:0000256" key="5">
    <source>
        <dbReference type="SAM" id="MobiDB-lite"/>
    </source>
</evidence>
<feature type="compositionally biased region" description="Basic and acidic residues" evidence="5">
    <location>
        <begin position="77"/>
        <end position="90"/>
    </location>
</feature>
<dbReference type="GO" id="GO:0000976">
    <property type="term" value="F:transcription cis-regulatory region binding"/>
    <property type="evidence" value="ECO:0007669"/>
    <property type="project" value="TreeGrafter"/>
</dbReference>
<dbReference type="PANTHER" id="PTHR30055">
    <property type="entry name" value="HTH-TYPE TRANSCRIPTIONAL REGULATOR RUTR"/>
    <property type="match status" value="1"/>
</dbReference>
<sequence length="319" mass="35579">MILYSMILGGKPYFSYLANGYLKENNRDFPVCSPVFLSGNMPVRGSRASFPEDRAKDSSCNLINDWLFINKRSRDNMTLRKPAEPRKKPPTEASSPAGGRPDAPRWRRKPEERPEAILDGALIEFRTRGFSGARIEDIARHAGLSKGTVYLYFDSKEAMLQALVERTVKPIAMGLQQMAAQMLSAPAADMSVSAADMLRMMLQMAAQRTVDSKVSAMPLLIIAEAGNFPELVHRYRADVVEVVMQAVEGVIARGIENGEFRRNVTPHIAVRSFIGVILLQLIWNGVFLRSDEDPLSPEEITQSHLDLFLNGIVAEKEKN</sequence>
<feature type="region of interest" description="Disordered" evidence="5">
    <location>
        <begin position="77"/>
        <end position="111"/>
    </location>
</feature>
<dbReference type="GO" id="GO:0003700">
    <property type="term" value="F:DNA-binding transcription factor activity"/>
    <property type="evidence" value="ECO:0007669"/>
    <property type="project" value="TreeGrafter"/>
</dbReference>
<feature type="domain" description="HTH tetR-type" evidence="6">
    <location>
        <begin position="111"/>
        <end position="171"/>
    </location>
</feature>
<dbReference type="InterPro" id="IPR011075">
    <property type="entry name" value="TetR_C"/>
</dbReference>
<feature type="compositionally biased region" description="Basic and acidic residues" evidence="5">
    <location>
        <begin position="102"/>
        <end position="111"/>
    </location>
</feature>
<dbReference type="PRINTS" id="PR00455">
    <property type="entry name" value="HTHTETR"/>
</dbReference>
<evidence type="ECO:0000256" key="1">
    <source>
        <dbReference type="ARBA" id="ARBA00023015"/>
    </source>
</evidence>
<dbReference type="OrthoDB" id="8478851at2"/>
<dbReference type="InterPro" id="IPR036271">
    <property type="entry name" value="Tet_transcr_reg_TetR-rel_C_sf"/>
</dbReference>
<name>A0A2G4YML6_9PROT</name>
<organism evidence="7 8">
    <name type="scientific">Paremcibacter congregatus</name>
    <dbReference type="NCBI Taxonomy" id="2043170"/>
    <lineage>
        <taxon>Bacteria</taxon>
        <taxon>Pseudomonadati</taxon>
        <taxon>Pseudomonadota</taxon>
        <taxon>Alphaproteobacteria</taxon>
        <taxon>Emcibacterales</taxon>
        <taxon>Emcibacteraceae</taxon>
        <taxon>Paremcibacter</taxon>
    </lineage>
</organism>
<keyword evidence="1" id="KW-0805">Transcription regulation</keyword>
<protein>
    <recommendedName>
        <fullName evidence="6">HTH tetR-type domain-containing protein</fullName>
    </recommendedName>
</protein>
<gene>
    <name evidence="7" type="ORF">CRD36_16545</name>
</gene>
<comment type="caution">
    <text evidence="7">The sequence shown here is derived from an EMBL/GenBank/DDBJ whole genome shotgun (WGS) entry which is preliminary data.</text>
</comment>
<dbReference type="InterPro" id="IPR050109">
    <property type="entry name" value="HTH-type_TetR-like_transc_reg"/>
</dbReference>
<dbReference type="Proteomes" id="UP000229730">
    <property type="component" value="Unassembled WGS sequence"/>
</dbReference>
<feature type="DNA-binding region" description="H-T-H motif" evidence="4">
    <location>
        <begin position="134"/>
        <end position="153"/>
    </location>
</feature>
<keyword evidence="3" id="KW-0804">Transcription</keyword>
<reference evidence="7 8" key="1">
    <citation type="submission" date="2017-10" db="EMBL/GenBank/DDBJ databases">
        <title>Frigbacter circumglobatus gen. nov. sp. nov., isolated from sediment cultured in situ.</title>
        <authorList>
            <person name="Zhao Z."/>
        </authorList>
    </citation>
    <scope>NUCLEOTIDE SEQUENCE [LARGE SCALE GENOMIC DNA]</scope>
    <source>
        <strain evidence="7 8">ZYL</strain>
    </source>
</reference>
<keyword evidence="2 4" id="KW-0238">DNA-binding</keyword>
<dbReference type="InParanoid" id="A0A2G4YML6"/>
<evidence type="ECO:0000256" key="3">
    <source>
        <dbReference type="ARBA" id="ARBA00023163"/>
    </source>
</evidence>
<dbReference type="Gene3D" id="1.10.10.60">
    <property type="entry name" value="Homeodomain-like"/>
    <property type="match status" value="1"/>
</dbReference>
<dbReference type="Pfam" id="PF16859">
    <property type="entry name" value="TetR_C_11"/>
    <property type="match status" value="1"/>
</dbReference>
<dbReference type="PROSITE" id="PS50977">
    <property type="entry name" value="HTH_TETR_2"/>
    <property type="match status" value="1"/>
</dbReference>